<gene>
    <name evidence="1" type="ORF">TorRG33x02_312920</name>
</gene>
<dbReference type="InParanoid" id="A0A2P5BQ22"/>
<accession>A0A2P5BQ22</accession>
<feature type="non-terminal residue" evidence="1">
    <location>
        <position position="102"/>
    </location>
</feature>
<evidence type="ECO:0000313" key="2">
    <source>
        <dbReference type="Proteomes" id="UP000237000"/>
    </source>
</evidence>
<name>A0A2P5BQ22_TREOI</name>
<comment type="caution">
    <text evidence="1">The sequence shown here is derived from an EMBL/GenBank/DDBJ whole genome shotgun (WGS) entry which is preliminary data.</text>
</comment>
<organism evidence="1 2">
    <name type="scientific">Trema orientale</name>
    <name type="common">Charcoal tree</name>
    <name type="synonym">Celtis orientalis</name>
    <dbReference type="NCBI Taxonomy" id="63057"/>
    <lineage>
        <taxon>Eukaryota</taxon>
        <taxon>Viridiplantae</taxon>
        <taxon>Streptophyta</taxon>
        <taxon>Embryophyta</taxon>
        <taxon>Tracheophyta</taxon>
        <taxon>Spermatophyta</taxon>
        <taxon>Magnoliopsida</taxon>
        <taxon>eudicotyledons</taxon>
        <taxon>Gunneridae</taxon>
        <taxon>Pentapetalae</taxon>
        <taxon>rosids</taxon>
        <taxon>fabids</taxon>
        <taxon>Rosales</taxon>
        <taxon>Cannabaceae</taxon>
        <taxon>Trema</taxon>
    </lineage>
</organism>
<keyword evidence="2" id="KW-1185">Reference proteome</keyword>
<evidence type="ECO:0000313" key="1">
    <source>
        <dbReference type="EMBL" id="PON50876.1"/>
    </source>
</evidence>
<sequence length="102" mass="11078">MAVNKAASCEPVDFKSTASIGCKVHAKYKKVPFTPSDRLNISVYVGVSGVFTTSPLSSRMENNACCARAGEEVELFWKLRDTCQRPDCTPSTVIGEGYPRAV</sequence>
<dbReference type="EMBL" id="JXTC01000481">
    <property type="protein sequence ID" value="PON50876.1"/>
    <property type="molecule type" value="Genomic_DNA"/>
</dbReference>
<dbReference type="Proteomes" id="UP000237000">
    <property type="component" value="Unassembled WGS sequence"/>
</dbReference>
<protein>
    <submittedName>
        <fullName evidence="1">Uncharacterized protein</fullName>
    </submittedName>
</protein>
<proteinExistence type="predicted"/>
<reference evidence="2" key="1">
    <citation type="submission" date="2016-06" db="EMBL/GenBank/DDBJ databases">
        <title>Parallel loss of symbiosis genes in relatives of nitrogen-fixing non-legume Parasponia.</title>
        <authorList>
            <person name="Van Velzen R."/>
            <person name="Holmer R."/>
            <person name="Bu F."/>
            <person name="Rutten L."/>
            <person name="Van Zeijl A."/>
            <person name="Liu W."/>
            <person name="Santuari L."/>
            <person name="Cao Q."/>
            <person name="Sharma T."/>
            <person name="Shen D."/>
            <person name="Roswanjaya Y."/>
            <person name="Wardhani T."/>
            <person name="Kalhor M.S."/>
            <person name="Jansen J."/>
            <person name="Van den Hoogen J."/>
            <person name="Gungor B."/>
            <person name="Hartog M."/>
            <person name="Hontelez J."/>
            <person name="Verver J."/>
            <person name="Yang W.-C."/>
            <person name="Schijlen E."/>
            <person name="Repin R."/>
            <person name="Schilthuizen M."/>
            <person name="Schranz E."/>
            <person name="Heidstra R."/>
            <person name="Miyata K."/>
            <person name="Fedorova E."/>
            <person name="Kohlen W."/>
            <person name="Bisseling T."/>
            <person name="Smit S."/>
            <person name="Geurts R."/>
        </authorList>
    </citation>
    <scope>NUCLEOTIDE SEQUENCE [LARGE SCALE GENOMIC DNA]</scope>
    <source>
        <strain evidence="2">cv. RG33-2</strain>
    </source>
</reference>
<dbReference type="AlphaFoldDB" id="A0A2P5BQ22"/>